<dbReference type="GO" id="GO:0005886">
    <property type="term" value="C:plasma membrane"/>
    <property type="evidence" value="ECO:0007669"/>
    <property type="project" value="TreeGrafter"/>
</dbReference>
<keyword evidence="4" id="KW-1185">Reference proteome</keyword>
<gene>
    <name evidence="3" type="ORF">F3059_03670</name>
</gene>
<dbReference type="PIRSF" id="PIRSF036542">
    <property type="entry name" value="SpmA_SpmB"/>
    <property type="match status" value="1"/>
</dbReference>
<dbReference type="Proteomes" id="UP000435357">
    <property type="component" value="Unassembled WGS sequence"/>
</dbReference>
<protein>
    <recommendedName>
        <fullName evidence="2">Nucleoside transporter/FeoB GTPase Gate domain-containing protein</fullName>
    </recommendedName>
</protein>
<evidence type="ECO:0000259" key="2">
    <source>
        <dbReference type="Pfam" id="PF07670"/>
    </source>
</evidence>
<feature type="transmembrane region" description="Helical" evidence="1">
    <location>
        <begin position="251"/>
        <end position="270"/>
    </location>
</feature>
<keyword evidence="1" id="KW-0472">Membrane</keyword>
<dbReference type="OrthoDB" id="9805623at2"/>
<feature type="transmembrane region" description="Helical" evidence="1">
    <location>
        <begin position="221"/>
        <end position="239"/>
    </location>
</feature>
<dbReference type="PANTHER" id="PTHR35793">
    <property type="entry name" value="INNER MEMBRANE PROTEIN YJIG"/>
    <property type="match status" value="1"/>
</dbReference>
<evidence type="ECO:0000313" key="4">
    <source>
        <dbReference type="Proteomes" id="UP000435357"/>
    </source>
</evidence>
<dbReference type="AlphaFoldDB" id="A0A6N6M9Y3"/>
<feature type="domain" description="Nucleoside transporter/FeoB GTPase Gate" evidence="2">
    <location>
        <begin position="292"/>
        <end position="394"/>
    </location>
</feature>
<dbReference type="InterPro" id="IPR052549">
    <property type="entry name" value="SpmB"/>
</dbReference>
<feature type="transmembrane region" description="Helical" evidence="1">
    <location>
        <begin position="404"/>
        <end position="423"/>
    </location>
</feature>
<feature type="transmembrane region" description="Helical" evidence="1">
    <location>
        <begin position="156"/>
        <end position="176"/>
    </location>
</feature>
<comment type="caution">
    <text evidence="3">The sequence shown here is derived from an EMBL/GenBank/DDBJ whole genome shotgun (WGS) entry which is preliminary data.</text>
</comment>
<dbReference type="InterPro" id="IPR011415">
    <property type="entry name" value="SpmA_SpmB"/>
</dbReference>
<reference evidence="3 4" key="1">
    <citation type="submission" date="2019-09" db="EMBL/GenBank/DDBJ databases">
        <title>Genomes of Cryomorphaceae.</title>
        <authorList>
            <person name="Bowman J.P."/>
        </authorList>
    </citation>
    <scope>NUCLEOTIDE SEQUENCE [LARGE SCALE GENOMIC DNA]</scope>
    <source>
        <strain evidence="3 4">KCTC 52047</strain>
    </source>
</reference>
<dbReference type="Pfam" id="PF07670">
    <property type="entry name" value="Gate"/>
    <property type="match status" value="2"/>
</dbReference>
<accession>A0A6N6M9Y3</accession>
<keyword evidence="1" id="KW-0812">Transmembrane</keyword>
<evidence type="ECO:0000313" key="3">
    <source>
        <dbReference type="EMBL" id="KAB1065060.1"/>
    </source>
</evidence>
<name>A0A6N6M9Y3_9FLAO</name>
<dbReference type="InterPro" id="IPR011642">
    <property type="entry name" value="Gate_dom"/>
</dbReference>
<feature type="transmembrane region" description="Helical" evidence="1">
    <location>
        <begin position="7"/>
        <end position="27"/>
    </location>
</feature>
<proteinExistence type="predicted"/>
<feature type="transmembrane region" description="Helical" evidence="1">
    <location>
        <begin position="188"/>
        <end position="209"/>
    </location>
</feature>
<dbReference type="EMBL" id="WACR01000003">
    <property type="protein sequence ID" value="KAB1065060.1"/>
    <property type="molecule type" value="Genomic_DNA"/>
</dbReference>
<feature type="transmembrane region" description="Helical" evidence="1">
    <location>
        <begin position="290"/>
        <end position="310"/>
    </location>
</feature>
<feature type="transmembrane region" description="Helical" evidence="1">
    <location>
        <begin position="59"/>
        <end position="78"/>
    </location>
</feature>
<evidence type="ECO:0000256" key="1">
    <source>
        <dbReference type="SAM" id="Phobius"/>
    </source>
</evidence>
<organism evidence="3 4">
    <name type="scientific">Salibacter halophilus</name>
    <dbReference type="NCBI Taxonomy" id="1803916"/>
    <lineage>
        <taxon>Bacteria</taxon>
        <taxon>Pseudomonadati</taxon>
        <taxon>Bacteroidota</taxon>
        <taxon>Flavobacteriia</taxon>
        <taxon>Flavobacteriales</taxon>
        <taxon>Salibacteraceae</taxon>
        <taxon>Salibacter</taxon>
    </lineage>
</organism>
<feature type="domain" description="Nucleoside transporter/FeoB GTPase Gate" evidence="2">
    <location>
        <begin position="64"/>
        <end position="175"/>
    </location>
</feature>
<dbReference type="PANTHER" id="PTHR35793:SF2">
    <property type="entry name" value="INNER MEMBRANE PROTEIN YJIG"/>
    <property type="match status" value="1"/>
</dbReference>
<keyword evidence="1" id="KW-1133">Transmembrane helix</keyword>
<sequence>MVLNYIFIGFFVIAFVVALVRTIGYFFRDQLEAIGLVFDESDLYVFRDMVQSTFDMADTSIAIVLTLIGVMTFWLGILRVGEKAGVIAWLSKKIEPFFIRLFPEIPRNHNAHGAIMMNFAANMLGLDNAATPFGIKAMEQLQDANTNKKTASNAQIMFLVLNTSGLTLIPVSVMALRAAEGASTPTDVFLPILLATYFATITGLIFVSIRQRINLFNKTMLLVLGGLTIFVLALVTWLTQMPDNFAEKFSVVSGNLILFCVIVGFILLALKRKVDVYQTFIDGAKEGFNVGVKIIPYLVGMLISIAVFRASGTLDWIIGGIEFLVSWFGFNTDFVGALPTAVMKPLSGSGARAMMVETMSNYGSDSFQGFLAGVFQGSTETTFYTIAVYYGAINVTRTRYTATAGLFADFMGIVAAIIIAYIFW</sequence>
<dbReference type="RefSeq" id="WP_151166617.1">
    <property type="nucleotide sequence ID" value="NZ_WACR01000003.1"/>
</dbReference>